<dbReference type="Proteomes" id="UP001596189">
    <property type="component" value="Unassembled WGS sequence"/>
</dbReference>
<evidence type="ECO:0000313" key="3">
    <source>
        <dbReference type="Proteomes" id="UP001596189"/>
    </source>
</evidence>
<feature type="domain" description="PPM-type phosphatase" evidence="1">
    <location>
        <begin position="3"/>
        <end position="233"/>
    </location>
</feature>
<accession>A0ABW1JF66</accession>
<dbReference type="CDD" id="cd00143">
    <property type="entry name" value="PP2Cc"/>
    <property type="match status" value="1"/>
</dbReference>
<dbReference type="InterPro" id="IPR015655">
    <property type="entry name" value="PP2C"/>
</dbReference>
<name>A0ABW1JF66_9ACTN</name>
<dbReference type="SMART" id="SM00332">
    <property type="entry name" value="PP2Cc"/>
    <property type="match status" value="1"/>
</dbReference>
<dbReference type="PROSITE" id="PS51746">
    <property type="entry name" value="PPM_2"/>
    <property type="match status" value="1"/>
</dbReference>
<protein>
    <submittedName>
        <fullName evidence="2">PP2C family serine/threonine-protein phosphatase</fullName>
    </submittedName>
</protein>
<reference evidence="3" key="1">
    <citation type="journal article" date="2019" name="Int. J. Syst. Evol. Microbiol.">
        <title>The Global Catalogue of Microorganisms (GCM) 10K type strain sequencing project: providing services to taxonomists for standard genome sequencing and annotation.</title>
        <authorList>
            <consortium name="The Broad Institute Genomics Platform"/>
            <consortium name="The Broad Institute Genome Sequencing Center for Infectious Disease"/>
            <person name="Wu L."/>
            <person name="Ma J."/>
        </authorList>
    </citation>
    <scope>NUCLEOTIDE SEQUENCE [LARGE SCALE GENOMIC DNA]</scope>
    <source>
        <strain evidence="3">KACC 14249</strain>
    </source>
</reference>
<dbReference type="InterPro" id="IPR001932">
    <property type="entry name" value="PPM-type_phosphatase-like_dom"/>
</dbReference>
<proteinExistence type="predicted"/>
<dbReference type="Pfam" id="PF13672">
    <property type="entry name" value="PP2C_2"/>
    <property type="match status" value="1"/>
</dbReference>
<dbReference type="Gene3D" id="3.60.40.10">
    <property type="entry name" value="PPM-type phosphatase domain"/>
    <property type="match status" value="1"/>
</dbReference>
<evidence type="ECO:0000259" key="1">
    <source>
        <dbReference type="PROSITE" id="PS51746"/>
    </source>
</evidence>
<gene>
    <name evidence="2" type="ORF">ACFQDO_10965</name>
</gene>
<dbReference type="EMBL" id="JBHSRD010000004">
    <property type="protein sequence ID" value="MFC6007650.1"/>
    <property type="molecule type" value="Genomic_DNA"/>
</dbReference>
<evidence type="ECO:0000313" key="2">
    <source>
        <dbReference type="EMBL" id="MFC6007650.1"/>
    </source>
</evidence>
<organism evidence="2 3">
    <name type="scientific">Angustibacter luteus</name>
    <dbReference type="NCBI Taxonomy" id="658456"/>
    <lineage>
        <taxon>Bacteria</taxon>
        <taxon>Bacillati</taxon>
        <taxon>Actinomycetota</taxon>
        <taxon>Actinomycetes</taxon>
        <taxon>Kineosporiales</taxon>
        <taxon>Kineosporiaceae</taxon>
    </lineage>
</organism>
<dbReference type="SMART" id="SM00331">
    <property type="entry name" value="PP2C_SIG"/>
    <property type="match status" value="1"/>
</dbReference>
<dbReference type="RefSeq" id="WP_345715817.1">
    <property type="nucleotide sequence ID" value="NZ_BAABFP010000002.1"/>
</dbReference>
<dbReference type="SUPFAM" id="SSF81606">
    <property type="entry name" value="PP2C-like"/>
    <property type="match status" value="1"/>
</dbReference>
<dbReference type="InterPro" id="IPR036457">
    <property type="entry name" value="PPM-type-like_dom_sf"/>
</dbReference>
<dbReference type="PANTHER" id="PTHR47992">
    <property type="entry name" value="PROTEIN PHOSPHATASE"/>
    <property type="match status" value="1"/>
</dbReference>
<comment type="caution">
    <text evidence="2">The sequence shown here is derived from an EMBL/GenBank/DDBJ whole genome shotgun (WGS) entry which is preliminary data.</text>
</comment>
<sequence length="272" mass="28363">MWAVGRTHPGLRRPSNEDSAFVGHRLALVADGMGGHDFGEVASTIATGAVVGLDDPNPGGEEPRTLSAAVVAADEQLREAIARTPALRGMGTTMTALLVQDDEVTVAHVGDSRAYLLHDGELSQVTSDHTVVQLLVDRGILTPEQAVSHPRGNLITNALQGEPEGVHVESVVRPAHPGDRYLLCSDGLSDVVADPAIREALLVSDPDTALDRLVALALDAGAPDNITCVVVDLRADPPDPPDPPDPAERAAPYLLGAARDVADDHASRGTAV</sequence>
<keyword evidence="3" id="KW-1185">Reference proteome</keyword>